<evidence type="ECO:0000259" key="1">
    <source>
        <dbReference type="Pfam" id="PF01890"/>
    </source>
</evidence>
<evidence type="ECO:0000313" key="3">
    <source>
        <dbReference type="Proteomes" id="UP000654257"/>
    </source>
</evidence>
<sequence>MTTDAFPVALGIGLRPGTSADDVRSLVRSVLRPEWTVAVIATLDRRSAEPAVTELAAELGADVLAYDAASLAVVDTVSSSDVTAAAVGTASVAEAAALLASGADNLLAVRVKSATVIVAAAAMACHRTRVAL</sequence>
<reference evidence="2" key="1">
    <citation type="journal article" date="2014" name="Int. J. Syst. Evol. Microbiol.">
        <title>Complete genome sequence of Corynebacterium casei LMG S-19264T (=DSM 44701T), isolated from a smear-ripened cheese.</title>
        <authorList>
            <consortium name="US DOE Joint Genome Institute (JGI-PGF)"/>
            <person name="Walter F."/>
            <person name="Albersmeier A."/>
            <person name="Kalinowski J."/>
            <person name="Ruckert C."/>
        </authorList>
    </citation>
    <scope>NUCLEOTIDE SEQUENCE</scope>
    <source>
        <strain evidence="2">CCM 7905</strain>
    </source>
</reference>
<dbReference type="Gene3D" id="3.30.420.180">
    <property type="entry name" value="CobE/GbiG C-terminal domain"/>
    <property type="match status" value="1"/>
</dbReference>
<dbReference type="Proteomes" id="UP000654257">
    <property type="component" value="Unassembled WGS sequence"/>
</dbReference>
<name>A0A917FUX3_9NOCA</name>
<dbReference type="PANTHER" id="PTHR37477">
    <property type="entry name" value="COBALT-PRECORRIN-5A HYDROLASE"/>
    <property type="match status" value="1"/>
</dbReference>
<dbReference type="InterPro" id="IPR036518">
    <property type="entry name" value="CobE/GbiG_C_sf"/>
</dbReference>
<dbReference type="Pfam" id="PF01890">
    <property type="entry name" value="CbiG_C"/>
    <property type="match status" value="1"/>
</dbReference>
<protein>
    <recommendedName>
        <fullName evidence="1">CobE/GbiG C-terminal domain-containing protein</fullName>
    </recommendedName>
</protein>
<dbReference type="RefSeq" id="WP_188544812.1">
    <property type="nucleotide sequence ID" value="NZ_BMCU01000002.1"/>
</dbReference>
<dbReference type="InterPro" id="IPR002750">
    <property type="entry name" value="CobE/GbiG_C"/>
</dbReference>
<dbReference type="SUPFAM" id="SSF159664">
    <property type="entry name" value="CobE/GbiG C-terminal domain-like"/>
    <property type="match status" value="1"/>
</dbReference>
<feature type="domain" description="CobE/GbiG C-terminal" evidence="1">
    <location>
        <begin position="9"/>
        <end position="119"/>
    </location>
</feature>
<organism evidence="2 3">
    <name type="scientific">Rhodococcoides trifolii</name>
    <dbReference type="NCBI Taxonomy" id="908250"/>
    <lineage>
        <taxon>Bacteria</taxon>
        <taxon>Bacillati</taxon>
        <taxon>Actinomycetota</taxon>
        <taxon>Actinomycetes</taxon>
        <taxon>Mycobacteriales</taxon>
        <taxon>Nocardiaceae</taxon>
        <taxon>Rhodococcoides</taxon>
    </lineage>
</organism>
<comment type="caution">
    <text evidence="2">The sequence shown here is derived from an EMBL/GenBank/DDBJ whole genome shotgun (WGS) entry which is preliminary data.</text>
</comment>
<reference evidence="2" key="2">
    <citation type="submission" date="2020-09" db="EMBL/GenBank/DDBJ databases">
        <authorList>
            <person name="Sun Q."/>
            <person name="Sedlacek I."/>
        </authorList>
    </citation>
    <scope>NUCLEOTIDE SEQUENCE</scope>
    <source>
        <strain evidence="2">CCM 7905</strain>
    </source>
</reference>
<proteinExistence type="predicted"/>
<gene>
    <name evidence="2" type="ORF">GCM10007304_21960</name>
</gene>
<evidence type="ECO:0000313" key="2">
    <source>
        <dbReference type="EMBL" id="GGG07522.1"/>
    </source>
</evidence>
<dbReference type="InterPro" id="IPR052553">
    <property type="entry name" value="CbiG_hydrolase"/>
</dbReference>
<dbReference type="GO" id="GO:0009236">
    <property type="term" value="P:cobalamin biosynthetic process"/>
    <property type="evidence" value="ECO:0007669"/>
    <property type="project" value="InterPro"/>
</dbReference>
<dbReference type="AlphaFoldDB" id="A0A917FUX3"/>
<dbReference type="EMBL" id="BMCU01000002">
    <property type="protein sequence ID" value="GGG07522.1"/>
    <property type="molecule type" value="Genomic_DNA"/>
</dbReference>
<accession>A0A917FUX3</accession>
<dbReference type="PANTHER" id="PTHR37477:SF1">
    <property type="entry name" value="COBALT-PRECORRIN-5A HYDROLASE"/>
    <property type="match status" value="1"/>
</dbReference>
<keyword evidence="3" id="KW-1185">Reference proteome</keyword>